<feature type="coiled-coil region" evidence="3">
    <location>
        <begin position="48"/>
        <end position="82"/>
    </location>
</feature>
<evidence type="ECO:0000256" key="3">
    <source>
        <dbReference type="SAM" id="Coils"/>
    </source>
</evidence>
<evidence type="ECO:0000256" key="2">
    <source>
        <dbReference type="ARBA" id="ARBA00023054"/>
    </source>
</evidence>
<dbReference type="VEuPathDB" id="FungiDB:MGL_0004"/>
<dbReference type="GeneID" id="5856540"/>
<evidence type="ECO:0000256" key="1">
    <source>
        <dbReference type="ARBA" id="ARBA00009291"/>
    </source>
</evidence>
<dbReference type="EMBL" id="AAYY01000001">
    <property type="protein sequence ID" value="EDP45015.1"/>
    <property type="molecule type" value="Genomic_DNA"/>
</dbReference>
<accession>A8PRA0</accession>
<dbReference type="STRING" id="425265.A8PRA0"/>
<dbReference type="OMA" id="YTHPARR"/>
<dbReference type="Pfam" id="PF11559">
    <property type="entry name" value="ADIP"/>
    <property type="match status" value="1"/>
</dbReference>
<dbReference type="RefSeq" id="XP_001732229.1">
    <property type="nucleotide sequence ID" value="XM_001732177.1"/>
</dbReference>
<keyword evidence="5" id="KW-1185">Reference proteome</keyword>
<reference evidence="4 5" key="1">
    <citation type="journal article" date="2007" name="Proc. Natl. Acad. Sci. U.S.A.">
        <title>Dandruff-associated Malassezia genomes reveal convergent and divergent virulence traits shared with plant and human fungal pathogens.</title>
        <authorList>
            <person name="Xu J."/>
            <person name="Saunders C.W."/>
            <person name="Hu P."/>
            <person name="Grant R.A."/>
            <person name="Boekhout T."/>
            <person name="Kuramae E.E."/>
            <person name="Kronstad J.W."/>
            <person name="Deangelis Y.M."/>
            <person name="Reeder N.L."/>
            <person name="Johnstone K.R."/>
            <person name="Leland M."/>
            <person name="Fieno A.M."/>
            <person name="Begley W.M."/>
            <person name="Sun Y."/>
            <person name="Lacey M.P."/>
            <person name="Chaudhary T."/>
            <person name="Keough T."/>
            <person name="Chu L."/>
            <person name="Sears R."/>
            <person name="Yuan B."/>
            <person name="Dawson T.L.Jr."/>
        </authorList>
    </citation>
    <scope>NUCLEOTIDE SEQUENCE [LARGE SCALE GENOMIC DNA]</scope>
    <source>
        <strain evidence="5">ATCC MYA-4612 / CBS 7966</strain>
    </source>
</reference>
<sequence>MDEAATFNDIRQKILSRGYHKTPLCLDGLSEQRKVVVIKVLGALLTERDEEVELRERLLMRNKELEQSLERTKKSLRRDKLLTSELETKLLASQSETKNARTMLADEQLAHRGTKDQLLRTRKQFNQIQQASSKYRAATERQTERLKERMTTLSHASLKTLVPDIRIASPAFVARANTDPAHPGEKQILEIEKYNTALLETSTALKQLALDAFTTLYEVDIRLKDIIDVECGVEDLPFMRAPAAQKPYLGTTWDDLELHQMFPPLRPLVTDDTEYTHPARRHLTNLAENLQSHVESLSHWAAMKHFRSERLEHEHQEKRRKIDGNIS</sequence>
<evidence type="ECO:0000313" key="5">
    <source>
        <dbReference type="Proteomes" id="UP000008837"/>
    </source>
</evidence>
<evidence type="ECO:0008006" key="6">
    <source>
        <dbReference type="Google" id="ProtNLM"/>
    </source>
</evidence>
<proteinExistence type="inferred from homology"/>
<comment type="caution">
    <text evidence="4">The sequence shown here is derived from an EMBL/GenBank/DDBJ whole genome shotgun (WGS) entry which is preliminary data.</text>
</comment>
<dbReference type="InParanoid" id="A8PRA0"/>
<keyword evidence="2 3" id="KW-0175">Coiled coil</keyword>
<dbReference type="InterPro" id="IPR021622">
    <property type="entry name" value="Afadin/alpha-actinin-bd"/>
</dbReference>
<evidence type="ECO:0000313" key="4">
    <source>
        <dbReference type="EMBL" id="EDP45015.1"/>
    </source>
</evidence>
<dbReference type="Proteomes" id="UP000008837">
    <property type="component" value="Unassembled WGS sequence"/>
</dbReference>
<organism evidence="4 5">
    <name type="scientific">Malassezia globosa (strain ATCC MYA-4612 / CBS 7966)</name>
    <name type="common">Dandruff-associated fungus</name>
    <dbReference type="NCBI Taxonomy" id="425265"/>
    <lineage>
        <taxon>Eukaryota</taxon>
        <taxon>Fungi</taxon>
        <taxon>Dikarya</taxon>
        <taxon>Basidiomycota</taxon>
        <taxon>Ustilaginomycotina</taxon>
        <taxon>Malasseziomycetes</taxon>
        <taxon>Malasseziales</taxon>
        <taxon>Malasseziaceae</taxon>
        <taxon>Malassezia</taxon>
    </lineage>
</organism>
<dbReference type="KEGG" id="mgl:MGL_0004"/>
<gene>
    <name evidence="4" type="ORF">MGL_0004</name>
</gene>
<protein>
    <recommendedName>
        <fullName evidence="6">Afadin and alpha-actinin-binding-domain-containing protein</fullName>
    </recommendedName>
</protein>
<dbReference type="AlphaFoldDB" id="A8PRA0"/>
<dbReference type="OrthoDB" id="3361294at2759"/>
<name>A8PRA0_MALGO</name>
<comment type="similarity">
    <text evidence="1">Belongs to the ADIP family.</text>
</comment>